<evidence type="ECO:0000256" key="1">
    <source>
        <dbReference type="SAM" id="SignalP"/>
    </source>
</evidence>
<evidence type="ECO:0000259" key="2">
    <source>
        <dbReference type="Pfam" id="PF08881"/>
    </source>
</evidence>
<dbReference type="InterPro" id="IPR011058">
    <property type="entry name" value="Cyanovirin-N"/>
</dbReference>
<dbReference type="InterPro" id="IPR036673">
    <property type="entry name" value="Cyanovirin-N_sf"/>
</dbReference>
<feature type="domain" description="Cyanovirin-N" evidence="2">
    <location>
        <begin position="22"/>
        <end position="122"/>
    </location>
</feature>
<name>A0AAN7AF78_9PEZI</name>
<organism evidence="3 4">
    <name type="scientific">Podospora australis</name>
    <dbReference type="NCBI Taxonomy" id="1536484"/>
    <lineage>
        <taxon>Eukaryota</taxon>
        <taxon>Fungi</taxon>
        <taxon>Dikarya</taxon>
        <taxon>Ascomycota</taxon>
        <taxon>Pezizomycotina</taxon>
        <taxon>Sordariomycetes</taxon>
        <taxon>Sordariomycetidae</taxon>
        <taxon>Sordariales</taxon>
        <taxon>Podosporaceae</taxon>
        <taxon>Podospora</taxon>
    </lineage>
</organism>
<dbReference type="EMBL" id="MU864490">
    <property type="protein sequence ID" value="KAK4184404.1"/>
    <property type="molecule type" value="Genomic_DNA"/>
</dbReference>
<comment type="caution">
    <text evidence="3">The sequence shown here is derived from an EMBL/GenBank/DDBJ whole genome shotgun (WGS) entry which is preliminary data.</text>
</comment>
<reference evidence="3" key="1">
    <citation type="journal article" date="2023" name="Mol. Phylogenet. Evol.">
        <title>Genome-scale phylogeny and comparative genomics of the fungal order Sordariales.</title>
        <authorList>
            <person name="Hensen N."/>
            <person name="Bonometti L."/>
            <person name="Westerberg I."/>
            <person name="Brannstrom I.O."/>
            <person name="Guillou S."/>
            <person name="Cros-Aarteil S."/>
            <person name="Calhoun S."/>
            <person name="Haridas S."/>
            <person name="Kuo A."/>
            <person name="Mondo S."/>
            <person name="Pangilinan J."/>
            <person name="Riley R."/>
            <person name="LaButti K."/>
            <person name="Andreopoulos B."/>
            <person name="Lipzen A."/>
            <person name="Chen C."/>
            <person name="Yan M."/>
            <person name="Daum C."/>
            <person name="Ng V."/>
            <person name="Clum A."/>
            <person name="Steindorff A."/>
            <person name="Ohm R.A."/>
            <person name="Martin F."/>
            <person name="Silar P."/>
            <person name="Natvig D.O."/>
            <person name="Lalanne C."/>
            <person name="Gautier V."/>
            <person name="Ament-Velasquez S.L."/>
            <person name="Kruys A."/>
            <person name="Hutchinson M.I."/>
            <person name="Powell A.J."/>
            <person name="Barry K."/>
            <person name="Miller A.N."/>
            <person name="Grigoriev I.V."/>
            <person name="Debuchy R."/>
            <person name="Gladieux P."/>
            <person name="Hiltunen Thoren M."/>
            <person name="Johannesson H."/>
        </authorList>
    </citation>
    <scope>NUCLEOTIDE SEQUENCE</scope>
    <source>
        <strain evidence="3">PSN309</strain>
    </source>
</reference>
<dbReference type="Pfam" id="PF08881">
    <property type="entry name" value="CVNH"/>
    <property type="match status" value="1"/>
</dbReference>
<keyword evidence="1" id="KW-0732">Signal</keyword>
<sequence>MKLTTIFTVGLVALAETASAGFIDSCNSDWYWDRNFMIANCRKTDGTIRRTRQDMNLCVGTVNGVLVPQNTGNAFVAACGPGTKVAPTSVQAQCQRNVPGLSPFVTTTLNLNTFVENNNGFLHCFGHNGAPF</sequence>
<evidence type="ECO:0000313" key="4">
    <source>
        <dbReference type="Proteomes" id="UP001302126"/>
    </source>
</evidence>
<gene>
    <name evidence="3" type="ORF">QBC35DRAFT_58566</name>
</gene>
<dbReference type="Proteomes" id="UP001302126">
    <property type="component" value="Unassembled WGS sequence"/>
</dbReference>
<protein>
    <recommendedName>
        <fullName evidence="2">Cyanovirin-N domain-containing protein</fullName>
    </recommendedName>
</protein>
<dbReference type="SUPFAM" id="SSF51322">
    <property type="entry name" value="Cyanovirin-N"/>
    <property type="match status" value="1"/>
</dbReference>
<proteinExistence type="predicted"/>
<feature type="chain" id="PRO_5042995046" description="Cyanovirin-N domain-containing protein" evidence="1">
    <location>
        <begin position="21"/>
        <end position="132"/>
    </location>
</feature>
<feature type="signal peptide" evidence="1">
    <location>
        <begin position="1"/>
        <end position="20"/>
    </location>
</feature>
<dbReference type="Gene3D" id="2.30.60.10">
    <property type="entry name" value="Cyanovirin-N"/>
    <property type="match status" value="1"/>
</dbReference>
<keyword evidence="4" id="KW-1185">Reference proteome</keyword>
<accession>A0AAN7AF78</accession>
<dbReference type="AlphaFoldDB" id="A0AAN7AF78"/>
<evidence type="ECO:0000313" key="3">
    <source>
        <dbReference type="EMBL" id="KAK4184404.1"/>
    </source>
</evidence>
<reference evidence="3" key="2">
    <citation type="submission" date="2023-05" db="EMBL/GenBank/DDBJ databases">
        <authorList>
            <consortium name="Lawrence Berkeley National Laboratory"/>
            <person name="Steindorff A."/>
            <person name="Hensen N."/>
            <person name="Bonometti L."/>
            <person name="Westerberg I."/>
            <person name="Brannstrom I.O."/>
            <person name="Guillou S."/>
            <person name="Cros-Aarteil S."/>
            <person name="Calhoun S."/>
            <person name="Haridas S."/>
            <person name="Kuo A."/>
            <person name="Mondo S."/>
            <person name="Pangilinan J."/>
            <person name="Riley R."/>
            <person name="Labutti K."/>
            <person name="Andreopoulos B."/>
            <person name="Lipzen A."/>
            <person name="Chen C."/>
            <person name="Yanf M."/>
            <person name="Daum C."/>
            <person name="Ng V."/>
            <person name="Clum A."/>
            <person name="Ohm R."/>
            <person name="Martin F."/>
            <person name="Silar P."/>
            <person name="Natvig D."/>
            <person name="Lalanne C."/>
            <person name="Gautier V."/>
            <person name="Ament-Velasquez S.L."/>
            <person name="Kruys A."/>
            <person name="Hutchinson M.I."/>
            <person name="Powell A.J."/>
            <person name="Barry K."/>
            <person name="Miller A.N."/>
            <person name="Grigoriev I.V."/>
            <person name="Debuchy R."/>
            <person name="Gladieux P."/>
            <person name="Thoren M.H."/>
            <person name="Johannesson H."/>
        </authorList>
    </citation>
    <scope>NUCLEOTIDE SEQUENCE</scope>
    <source>
        <strain evidence="3">PSN309</strain>
    </source>
</reference>